<accession>A0A2G8SLN2</accession>
<name>A0A2G8SLN2_9APHY</name>
<reference evidence="1 2" key="1">
    <citation type="journal article" date="2015" name="Sci. Rep.">
        <title>Chromosome-level genome map provides insights into diverse defense mechanisms in the medicinal fungus Ganoderma sinense.</title>
        <authorList>
            <person name="Zhu Y."/>
            <person name="Xu J."/>
            <person name="Sun C."/>
            <person name="Zhou S."/>
            <person name="Xu H."/>
            <person name="Nelson D.R."/>
            <person name="Qian J."/>
            <person name="Song J."/>
            <person name="Luo H."/>
            <person name="Xiang L."/>
            <person name="Li Y."/>
            <person name="Xu Z."/>
            <person name="Ji A."/>
            <person name="Wang L."/>
            <person name="Lu S."/>
            <person name="Hayward A."/>
            <person name="Sun W."/>
            <person name="Li X."/>
            <person name="Schwartz D.C."/>
            <person name="Wang Y."/>
            <person name="Chen S."/>
        </authorList>
    </citation>
    <scope>NUCLEOTIDE SEQUENCE [LARGE SCALE GENOMIC DNA]</scope>
    <source>
        <strain evidence="1 2">ZZ0214-1</strain>
    </source>
</reference>
<evidence type="ECO:0000313" key="1">
    <source>
        <dbReference type="EMBL" id="PIL34662.1"/>
    </source>
</evidence>
<dbReference type="AlphaFoldDB" id="A0A2G8SLN2"/>
<comment type="caution">
    <text evidence="1">The sequence shown here is derived from an EMBL/GenBank/DDBJ whole genome shotgun (WGS) entry which is preliminary data.</text>
</comment>
<keyword evidence="2" id="KW-1185">Reference proteome</keyword>
<proteinExistence type="predicted"/>
<dbReference type="OrthoDB" id="2754773at2759"/>
<dbReference type="EMBL" id="AYKW01000005">
    <property type="protein sequence ID" value="PIL34662.1"/>
    <property type="molecule type" value="Genomic_DNA"/>
</dbReference>
<sequence>MVVKSTALPPLFGNGMPLLEGLYLRSYGPVDHNLDVCLTSQRFPRLQTLELVNTLAPHDLSLYAQLHTLELNHCYHILPFEGFLNALAASVQLEELIIFILPDISSGSERTRNLGPFLYGAPTVLLPRLRTFTVTGNSIAGMSRFLAHLYLQPSAVLDIHVDARGLHVPADDSDTPNTTLSYSAMLPPDPSATLPSLAMATAVCTRIQESSGDCQLRYEYPSPVDSEVLPDSDPQVTTATLSLQLHHSQGNAFMRTALNDLVRCFRLSPLTSLEVKGNHAYGTVAAWESVFRAFPLLEELVIDSWFGDPLSDVTVVFRGLHAASTSPVDVRSGSGSPSGDPPALEVACANLQCVYVRGMGLVEAYEALRECFRWRGERGVVVKVLDLTNLRDQDAAAADVRSALVEDLQGAVETLRVYSSPKRRGGG</sequence>
<evidence type="ECO:0000313" key="2">
    <source>
        <dbReference type="Proteomes" id="UP000230002"/>
    </source>
</evidence>
<dbReference type="SUPFAM" id="SSF52047">
    <property type="entry name" value="RNI-like"/>
    <property type="match status" value="1"/>
</dbReference>
<organism evidence="1 2">
    <name type="scientific">Ganoderma sinense ZZ0214-1</name>
    <dbReference type="NCBI Taxonomy" id="1077348"/>
    <lineage>
        <taxon>Eukaryota</taxon>
        <taxon>Fungi</taxon>
        <taxon>Dikarya</taxon>
        <taxon>Basidiomycota</taxon>
        <taxon>Agaricomycotina</taxon>
        <taxon>Agaricomycetes</taxon>
        <taxon>Polyporales</taxon>
        <taxon>Polyporaceae</taxon>
        <taxon>Ganoderma</taxon>
    </lineage>
</organism>
<protein>
    <recommendedName>
        <fullName evidence="3">F-box domain-containing protein</fullName>
    </recommendedName>
</protein>
<gene>
    <name evidence="1" type="ORF">GSI_03442</name>
</gene>
<evidence type="ECO:0008006" key="3">
    <source>
        <dbReference type="Google" id="ProtNLM"/>
    </source>
</evidence>
<dbReference type="Proteomes" id="UP000230002">
    <property type="component" value="Unassembled WGS sequence"/>
</dbReference>